<evidence type="ECO:0000313" key="3">
    <source>
        <dbReference type="Proteomes" id="UP000199546"/>
    </source>
</evidence>
<dbReference type="PANTHER" id="PTHR43685">
    <property type="entry name" value="GLYCOSYLTRANSFERASE"/>
    <property type="match status" value="1"/>
</dbReference>
<evidence type="ECO:0000259" key="1">
    <source>
        <dbReference type="Pfam" id="PF00535"/>
    </source>
</evidence>
<gene>
    <name evidence="2" type="ORF">SAMN05660657_00193</name>
</gene>
<sequence length="331" mass="37743">MTQQLDTSRPAVRVSVVITAYEHEAYVGQAIEGALGQSGVPFEILVGDDCSSDRTREVVDEYARRHPEVIRTHHPDHNLGRGGKALFADLVSRSRGEYIAAFDGDDYWTSPDKLRLQTDHLNQHPECSMVFHNAVRHYEDGRRPDTLCNTPDRPTSVGWAELLGVNPVAACTPVFRRKVLDPLPDWYFDLPWGDWPLYFLAAEEGEIHYLPFVMGVYRIHGRGLFTGIPSLARRTDEVAFFERLAGVVPETHEAERRRRLAVAQARLASAHLRLGQGQPARERLAESFSTWPVDPTRLRRGQGERQRLVLWARTRIRSRWSRPGRPPTEVR</sequence>
<evidence type="ECO:0000313" key="2">
    <source>
        <dbReference type="EMBL" id="SFT33892.1"/>
    </source>
</evidence>
<dbReference type="GO" id="GO:0016740">
    <property type="term" value="F:transferase activity"/>
    <property type="evidence" value="ECO:0007669"/>
    <property type="project" value="UniProtKB-KW"/>
</dbReference>
<accession>A0A1I6X738</accession>
<reference evidence="3" key="1">
    <citation type="submission" date="2016-10" db="EMBL/GenBank/DDBJ databases">
        <authorList>
            <person name="Varghese N."/>
            <person name="Submissions S."/>
        </authorList>
    </citation>
    <scope>NUCLEOTIDE SEQUENCE [LARGE SCALE GENOMIC DNA]</scope>
    <source>
        <strain evidence="3">DSM 46136</strain>
    </source>
</reference>
<dbReference type="InterPro" id="IPR050834">
    <property type="entry name" value="Glycosyltransf_2"/>
</dbReference>
<dbReference type="EMBL" id="FPBA01000001">
    <property type="protein sequence ID" value="SFT33892.1"/>
    <property type="molecule type" value="Genomic_DNA"/>
</dbReference>
<dbReference type="InterPro" id="IPR001173">
    <property type="entry name" value="Glyco_trans_2-like"/>
</dbReference>
<dbReference type="Gene3D" id="3.90.550.10">
    <property type="entry name" value="Spore Coat Polysaccharide Biosynthesis Protein SpsA, Chain A"/>
    <property type="match status" value="1"/>
</dbReference>
<keyword evidence="3" id="KW-1185">Reference proteome</keyword>
<dbReference type="STRING" id="1296565.SAMN05660657_00193"/>
<feature type="domain" description="Glycosyltransferase 2-like" evidence="1">
    <location>
        <begin position="15"/>
        <end position="141"/>
    </location>
</feature>
<dbReference type="Pfam" id="PF00535">
    <property type="entry name" value="Glycos_transf_2"/>
    <property type="match status" value="1"/>
</dbReference>
<protein>
    <submittedName>
        <fullName evidence="2">Glycosyltransferase like family 2</fullName>
    </submittedName>
</protein>
<dbReference type="AlphaFoldDB" id="A0A1I6X738"/>
<dbReference type="RefSeq" id="WP_093577579.1">
    <property type="nucleotide sequence ID" value="NZ_FPBA01000001.1"/>
</dbReference>
<dbReference type="OrthoDB" id="9798249at2"/>
<proteinExistence type="predicted"/>
<dbReference type="Proteomes" id="UP000199546">
    <property type="component" value="Unassembled WGS sequence"/>
</dbReference>
<dbReference type="InterPro" id="IPR029044">
    <property type="entry name" value="Nucleotide-diphossugar_trans"/>
</dbReference>
<dbReference type="PANTHER" id="PTHR43685:SF11">
    <property type="entry name" value="GLYCOSYLTRANSFERASE TAGX-RELATED"/>
    <property type="match status" value="1"/>
</dbReference>
<dbReference type="SUPFAM" id="SSF53448">
    <property type="entry name" value="Nucleotide-diphospho-sugar transferases"/>
    <property type="match status" value="1"/>
</dbReference>
<keyword evidence="2" id="KW-0808">Transferase</keyword>
<organism evidence="2 3">
    <name type="scientific">Geodermatophilus amargosae</name>
    <dbReference type="NCBI Taxonomy" id="1296565"/>
    <lineage>
        <taxon>Bacteria</taxon>
        <taxon>Bacillati</taxon>
        <taxon>Actinomycetota</taxon>
        <taxon>Actinomycetes</taxon>
        <taxon>Geodermatophilales</taxon>
        <taxon>Geodermatophilaceae</taxon>
        <taxon>Geodermatophilus</taxon>
    </lineage>
</organism>
<name>A0A1I6X738_9ACTN</name>